<name>A0A1H7YFJ1_9BACT</name>
<dbReference type="AlphaFoldDB" id="A0A1H7YFJ1"/>
<accession>A0A1H7YFJ1</accession>
<reference evidence="1 2" key="1">
    <citation type="submission" date="2016-10" db="EMBL/GenBank/DDBJ databases">
        <authorList>
            <person name="de Groot N.N."/>
        </authorList>
    </citation>
    <scope>NUCLEOTIDE SEQUENCE [LARGE SCALE GENOMIC DNA]</scope>
    <source>
        <strain evidence="1 2">DSM 21039</strain>
    </source>
</reference>
<dbReference type="EMBL" id="FOBB01000004">
    <property type="protein sequence ID" value="SEM44880.1"/>
    <property type="molecule type" value="Genomic_DNA"/>
</dbReference>
<protein>
    <submittedName>
        <fullName evidence="1">Uncharacterized protein</fullName>
    </submittedName>
</protein>
<proteinExistence type="predicted"/>
<evidence type="ECO:0000313" key="2">
    <source>
        <dbReference type="Proteomes" id="UP000198984"/>
    </source>
</evidence>
<evidence type="ECO:0000313" key="1">
    <source>
        <dbReference type="EMBL" id="SEM44880.1"/>
    </source>
</evidence>
<gene>
    <name evidence="1" type="ORF">SAMN04488505_104432</name>
</gene>
<organism evidence="1 2">
    <name type="scientific">Chitinophaga rupis</name>
    <dbReference type="NCBI Taxonomy" id="573321"/>
    <lineage>
        <taxon>Bacteria</taxon>
        <taxon>Pseudomonadati</taxon>
        <taxon>Bacteroidota</taxon>
        <taxon>Chitinophagia</taxon>
        <taxon>Chitinophagales</taxon>
        <taxon>Chitinophagaceae</taxon>
        <taxon>Chitinophaga</taxon>
    </lineage>
</organism>
<dbReference type="OrthoDB" id="10012530at2"/>
<sequence length="107" mass="11713">MSETKKGPASSKDTRKTIEQQFETLLTNWKEQLGEKKFKNRVKKAAKAFSKGLPLVKKEAPVNKKTAKKAAGGKKAIAGKKVKKAIADKKVKVVADKKEAPKPAPEK</sequence>
<dbReference type="Proteomes" id="UP000198984">
    <property type="component" value="Unassembled WGS sequence"/>
</dbReference>
<dbReference type="RefSeq" id="WP_089915448.1">
    <property type="nucleotide sequence ID" value="NZ_FOBB01000004.1"/>
</dbReference>
<keyword evidence="2" id="KW-1185">Reference proteome</keyword>